<keyword evidence="2" id="KW-0812">Transmembrane</keyword>
<gene>
    <name evidence="3" type="ORF">OZSIB_4063</name>
</gene>
<feature type="region of interest" description="Disordered" evidence="1">
    <location>
        <begin position="96"/>
        <end position="142"/>
    </location>
</feature>
<sequence length="142" mass="15798">MKINHWLWLLWGAMILSMLLKQKIDTYMVVALIILPILIALLELQEEVSSLKEEGKHQRKYIMDRFAAVSDKLKDLSESLEKKLVVDFAEFARTATPTAASRPLKKKKKKKPAPAASEAHPDLVSAAESTDGTKAAPSSKKA</sequence>
<comment type="caution">
    <text evidence="3">The sequence shown here is derived from an EMBL/GenBank/DDBJ whole genome shotgun (WGS) entry which is preliminary data.</text>
</comment>
<proteinExistence type="predicted"/>
<reference evidence="3 4" key="1">
    <citation type="submission" date="2018-05" db="EMBL/GenBank/DDBJ databases">
        <title>A metagenomic window into the 2 km-deep terrestrial subsurface aquifer revealed taxonomically and functionally diverse microbial community comprising novel uncultured bacterial lineages.</title>
        <authorList>
            <person name="Kadnikov V.V."/>
            <person name="Mardanov A.V."/>
            <person name="Beletsky A.V."/>
            <person name="Banks D."/>
            <person name="Pimenov N.V."/>
            <person name="Frank Y.A."/>
            <person name="Karnachuk O.V."/>
            <person name="Ravin N.V."/>
        </authorList>
    </citation>
    <scope>NUCLEOTIDE SEQUENCE [LARGE SCALE GENOMIC DNA]</scope>
    <source>
        <strain evidence="3">BY5</strain>
    </source>
</reference>
<organism evidence="3 4">
    <name type="scientific">Candidatus Ozemobacter sibiricus</name>
    <dbReference type="NCBI Taxonomy" id="2268124"/>
    <lineage>
        <taxon>Bacteria</taxon>
        <taxon>Candidatus Ozemobacteria</taxon>
        <taxon>Candidatus Ozemobacterales</taxon>
        <taxon>Candidatus Ozemobacteraceae</taxon>
        <taxon>Candidatus Ozemobacter</taxon>
    </lineage>
</organism>
<dbReference type="EMBL" id="QOQW01000011">
    <property type="protein sequence ID" value="RCK79591.1"/>
    <property type="molecule type" value="Genomic_DNA"/>
</dbReference>
<keyword evidence="2" id="KW-0472">Membrane</keyword>
<dbReference type="AlphaFoldDB" id="A0A367ZQG1"/>
<evidence type="ECO:0000313" key="3">
    <source>
        <dbReference type="EMBL" id="RCK79591.1"/>
    </source>
</evidence>
<dbReference type="Proteomes" id="UP000252355">
    <property type="component" value="Unassembled WGS sequence"/>
</dbReference>
<keyword evidence="2" id="KW-1133">Transmembrane helix</keyword>
<evidence type="ECO:0000256" key="2">
    <source>
        <dbReference type="SAM" id="Phobius"/>
    </source>
</evidence>
<accession>A0A367ZQG1</accession>
<protein>
    <submittedName>
        <fullName evidence="3">Uncharacterized protein</fullName>
    </submittedName>
</protein>
<evidence type="ECO:0000256" key="1">
    <source>
        <dbReference type="SAM" id="MobiDB-lite"/>
    </source>
</evidence>
<feature type="transmembrane region" description="Helical" evidence="2">
    <location>
        <begin position="26"/>
        <end position="44"/>
    </location>
</feature>
<feature type="compositionally biased region" description="Basic residues" evidence="1">
    <location>
        <begin position="103"/>
        <end position="112"/>
    </location>
</feature>
<evidence type="ECO:0000313" key="4">
    <source>
        <dbReference type="Proteomes" id="UP000252355"/>
    </source>
</evidence>
<name>A0A367ZQG1_9BACT</name>